<accession>A0A6J6XFL8</accession>
<dbReference type="EMBL" id="CAEZZU010000335">
    <property type="protein sequence ID" value="CAB4794128.1"/>
    <property type="molecule type" value="Genomic_DNA"/>
</dbReference>
<organism evidence="1">
    <name type="scientific">freshwater metagenome</name>
    <dbReference type="NCBI Taxonomy" id="449393"/>
    <lineage>
        <taxon>unclassified sequences</taxon>
        <taxon>metagenomes</taxon>
        <taxon>ecological metagenomes</taxon>
    </lineage>
</organism>
<name>A0A6J6XFL8_9ZZZZ</name>
<protein>
    <submittedName>
        <fullName evidence="1">Unannotated protein</fullName>
    </submittedName>
</protein>
<evidence type="ECO:0000313" key="1">
    <source>
        <dbReference type="EMBL" id="CAB4794128.1"/>
    </source>
</evidence>
<dbReference type="AlphaFoldDB" id="A0A6J6XFL8"/>
<gene>
    <name evidence="1" type="ORF">UFOPK2925_01675</name>
</gene>
<sequence>MVGVNDQCVTCSFSIRLITTAGSKRPTVHTLFTPPTKYATAPVCSPDTWKSGLDTS</sequence>
<proteinExistence type="predicted"/>
<reference evidence="1" key="1">
    <citation type="submission" date="2020-05" db="EMBL/GenBank/DDBJ databases">
        <authorList>
            <person name="Chiriac C."/>
            <person name="Salcher M."/>
            <person name="Ghai R."/>
            <person name="Kavagutti S V."/>
        </authorList>
    </citation>
    <scope>NUCLEOTIDE SEQUENCE</scope>
</reference>